<comment type="similarity">
    <text evidence="1">Belongs to the free Met sulfoxide reductase family.</text>
</comment>
<dbReference type="Gene3D" id="3.30.450.40">
    <property type="match status" value="1"/>
</dbReference>
<evidence type="ECO:0000313" key="4">
    <source>
        <dbReference type="Proteomes" id="UP000194933"/>
    </source>
</evidence>
<dbReference type="PANTHER" id="PTHR21021:SF15">
    <property type="entry name" value="FREE METHIONINE-R-SULFOXIDE REDUCTASE"/>
    <property type="match status" value="1"/>
</dbReference>
<evidence type="ECO:0000313" key="3">
    <source>
        <dbReference type="EMBL" id="OTP12379.1"/>
    </source>
</evidence>
<dbReference type="AlphaFoldDB" id="A0A2C9XQF0"/>
<dbReference type="EMBL" id="NGMO01000001">
    <property type="protein sequence ID" value="OTP12379.1"/>
    <property type="molecule type" value="Genomic_DNA"/>
</dbReference>
<dbReference type="InterPro" id="IPR029016">
    <property type="entry name" value="GAF-like_dom_sf"/>
</dbReference>
<feature type="domain" description="GAF" evidence="2">
    <location>
        <begin position="49"/>
        <end position="147"/>
    </location>
</feature>
<dbReference type="InterPro" id="IPR051330">
    <property type="entry name" value="Phosphatase_reg/MetRdx"/>
</dbReference>
<dbReference type="RefSeq" id="WP_086283806.1">
    <property type="nucleotide sequence ID" value="NZ_NGMO01000001.1"/>
</dbReference>
<organism evidence="3 4">
    <name type="scientific">Candidatus Enterococcus wittei</name>
    <dbReference type="NCBI Taxonomy" id="1987383"/>
    <lineage>
        <taxon>Bacteria</taxon>
        <taxon>Bacillati</taxon>
        <taxon>Bacillota</taxon>
        <taxon>Bacilli</taxon>
        <taxon>Lactobacillales</taxon>
        <taxon>Enterococcaceae</taxon>
        <taxon>Enterococcus</taxon>
    </lineage>
</organism>
<accession>A0A2C9XQF0</accession>
<gene>
    <name evidence="3" type="ORF">A5844_000612</name>
</gene>
<dbReference type="InterPro" id="IPR003018">
    <property type="entry name" value="GAF"/>
</dbReference>
<dbReference type="FunFam" id="3.30.450.40:FF:000008">
    <property type="entry name" value="GAF domain-containing proteins"/>
    <property type="match status" value="1"/>
</dbReference>
<dbReference type="PANTHER" id="PTHR21021">
    <property type="entry name" value="GAF/PUTATIVE CYTOSKELETAL PROTEIN"/>
    <property type="match status" value="1"/>
</dbReference>
<proteinExistence type="inferred from homology"/>
<dbReference type="GO" id="GO:0005829">
    <property type="term" value="C:cytosol"/>
    <property type="evidence" value="ECO:0007669"/>
    <property type="project" value="TreeGrafter"/>
</dbReference>
<dbReference type="Pfam" id="PF13185">
    <property type="entry name" value="GAF_2"/>
    <property type="match status" value="1"/>
</dbReference>
<keyword evidence="4" id="KW-1185">Reference proteome</keyword>
<evidence type="ECO:0000259" key="2">
    <source>
        <dbReference type="Pfam" id="PF13185"/>
    </source>
</evidence>
<sequence length="162" mass="18181">MLWTEKDKRDAYEIMLLQQRGLLEAEDNWLANLANSSALLNETLPQTVFAGYYLYDGQELILGPFQGRVSCTRIKVGKGVCGESAEKQKSLIVGNVKTHENYISCDSAAQSEIVVPMIKDNQLIGVLDIDCGVTDGYDQIDQEYLERYVEMMLGKYPSNVMV</sequence>
<dbReference type="SUPFAM" id="SSF55781">
    <property type="entry name" value="GAF domain-like"/>
    <property type="match status" value="1"/>
</dbReference>
<comment type="caution">
    <text evidence="3">The sequence shown here is derived from an EMBL/GenBank/DDBJ whole genome shotgun (WGS) entry which is preliminary data.</text>
</comment>
<dbReference type="Proteomes" id="UP000194933">
    <property type="component" value="Unassembled WGS sequence"/>
</dbReference>
<protein>
    <submittedName>
        <fullName evidence="3">GAF protein</fullName>
    </submittedName>
</protein>
<dbReference type="GO" id="GO:0033745">
    <property type="term" value="F:L-methionine-(R)-S-oxide reductase activity"/>
    <property type="evidence" value="ECO:0007669"/>
    <property type="project" value="TreeGrafter"/>
</dbReference>
<evidence type="ECO:0000256" key="1">
    <source>
        <dbReference type="ARBA" id="ARBA00038454"/>
    </source>
</evidence>
<dbReference type="STRING" id="1987383.A5844_000612"/>
<reference evidence="3 4" key="1">
    <citation type="submission" date="2017-05" db="EMBL/GenBank/DDBJ databases">
        <title>The Genome Sequence of Enterococcus sp. 10A9_DIV0425.</title>
        <authorList>
            <consortium name="The Broad Institute Genomics Platform"/>
            <consortium name="The Broad Institute Genomic Center for Infectious Diseases"/>
            <person name="Earl A."/>
            <person name="Manson A."/>
            <person name="Schwartman J."/>
            <person name="Gilmore M."/>
            <person name="Abouelleil A."/>
            <person name="Cao P."/>
            <person name="Chapman S."/>
            <person name="Cusick C."/>
            <person name="Shea T."/>
            <person name="Young S."/>
            <person name="Neafsey D."/>
            <person name="Nusbaum C."/>
            <person name="Birren B."/>
        </authorList>
    </citation>
    <scope>NUCLEOTIDE SEQUENCE [LARGE SCALE GENOMIC DNA]</scope>
    <source>
        <strain evidence="3 4">10A9_DIV0425</strain>
    </source>
</reference>
<name>A0A2C9XQF0_9ENTE</name>